<evidence type="ECO:0000256" key="5">
    <source>
        <dbReference type="RuleBase" id="RU003470"/>
    </source>
</evidence>
<dbReference type="FunFam" id="3.50.80.10:FF:000001">
    <property type="entry name" value="D-aminoacyl-tRNA deacylase"/>
    <property type="match status" value="1"/>
</dbReference>
<dbReference type="GO" id="GO:0005737">
    <property type="term" value="C:cytoplasm"/>
    <property type="evidence" value="ECO:0007669"/>
    <property type="project" value="UniProtKB-SubCell"/>
</dbReference>
<dbReference type="EC" id="3.1.1.96" evidence="2 5"/>
<evidence type="ECO:0000256" key="1">
    <source>
        <dbReference type="ARBA" id="ARBA00009673"/>
    </source>
</evidence>
<comment type="catalytic activity">
    <reaction evidence="4">
        <text>a D-aminoacyl-tRNA + H2O = a tRNA + a D-alpha-amino acid + H(+)</text>
        <dbReference type="Rhea" id="RHEA:13953"/>
        <dbReference type="Rhea" id="RHEA-COMP:10123"/>
        <dbReference type="Rhea" id="RHEA-COMP:10124"/>
        <dbReference type="ChEBI" id="CHEBI:15377"/>
        <dbReference type="ChEBI" id="CHEBI:15378"/>
        <dbReference type="ChEBI" id="CHEBI:59871"/>
        <dbReference type="ChEBI" id="CHEBI:78442"/>
        <dbReference type="ChEBI" id="CHEBI:79333"/>
        <dbReference type="EC" id="3.1.1.96"/>
    </reaction>
</comment>
<evidence type="ECO:0000256" key="2">
    <source>
        <dbReference type="ARBA" id="ARBA00013056"/>
    </source>
</evidence>
<gene>
    <name evidence="7" type="ORF">g.20674</name>
</gene>
<dbReference type="GO" id="GO:0106026">
    <property type="term" value="F:Gly-tRNA(Ala) deacylase activity"/>
    <property type="evidence" value="ECO:0007669"/>
    <property type="project" value="RHEA"/>
</dbReference>
<evidence type="ECO:0000256" key="6">
    <source>
        <dbReference type="SAM" id="Phobius"/>
    </source>
</evidence>
<keyword evidence="5" id="KW-0694">RNA-binding</keyword>
<comment type="catalytic activity">
    <reaction evidence="3">
        <text>glycyl-tRNA(Ala) + H2O = tRNA(Ala) + glycine + H(+)</text>
        <dbReference type="Rhea" id="RHEA:53744"/>
        <dbReference type="Rhea" id="RHEA-COMP:9657"/>
        <dbReference type="Rhea" id="RHEA-COMP:13640"/>
        <dbReference type="ChEBI" id="CHEBI:15377"/>
        <dbReference type="ChEBI" id="CHEBI:15378"/>
        <dbReference type="ChEBI" id="CHEBI:57305"/>
        <dbReference type="ChEBI" id="CHEBI:78442"/>
        <dbReference type="ChEBI" id="CHEBI:78522"/>
        <dbReference type="EC" id="3.1.1.96"/>
    </reaction>
</comment>
<keyword evidence="5" id="KW-0378">Hydrolase</keyword>
<comment type="similarity">
    <text evidence="1 5">Belongs to the DTD family.</text>
</comment>
<name>A0A1B6CUB0_9HEMI</name>
<dbReference type="AlphaFoldDB" id="A0A1B6CUB0"/>
<proteinExistence type="inferred from homology"/>
<dbReference type="Pfam" id="PF02580">
    <property type="entry name" value="Tyr_Deacylase"/>
    <property type="match status" value="1"/>
</dbReference>
<dbReference type="Gene3D" id="3.50.80.10">
    <property type="entry name" value="D-tyrosyl-tRNA(Tyr) deacylase"/>
    <property type="match status" value="1"/>
</dbReference>
<keyword evidence="6" id="KW-0472">Membrane</keyword>
<keyword evidence="5" id="KW-0963">Cytoplasm</keyword>
<evidence type="ECO:0000256" key="4">
    <source>
        <dbReference type="ARBA" id="ARBA00048018"/>
    </source>
</evidence>
<organism evidence="7">
    <name type="scientific">Clastoptera arizonana</name>
    <name type="common">Arizona spittle bug</name>
    <dbReference type="NCBI Taxonomy" id="38151"/>
    <lineage>
        <taxon>Eukaryota</taxon>
        <taxon>Metazoa</taxon>
        <taxon>Ecdysozoa</taxon>
        <taxon>Arthropoda</taxon>
        <taxon>Hexapoda</taxon>
        <taxon>Insecta</taxon>
        <taxon>Pterygota</taxon>
        <taxon>Neoptera</taxon>
        <taxon>Paraneoptera</taxon>
        <taxon>Hemiptera</taxon>
        <taxon>Auchenorrhyncha</taxon>
        <taxon>Cercopoidea</taxon>
        <taxon>Clastopteridae</taxon>
        <taxon>Clastoptera</taxon>
    </lineage>
</organism>
<sequence length="152" mass="17442">FNQLAHAVDGQVISSIGLGLCILVGIYRYDTEEDMDFLVKKMLKMRVYDDDNGKGQRLSVMQKDYEVLCISQITLYHSIKGNKPDFHTAMLPKYSRDFFNKFIEKMKNFYKPEKIKVGAFGTHSVLSLHNEGPFTIVFESPTKRSNNTMKCG</sequence>
<protein>
    <recommendedName>
        <fullName evidence="2 5">D-aminoacyl-tRNA deacylase</fullName>
        <ecNumber evidence="2 5">3.1.1.96</ecNumber>
    </recommendedName>
</protein>
<evidence type="ECO:0000313" key="7">
    <source>
        <dbReference type="EMBL" id="JAS17008.1"/>
    </source>
</evidence>
<dbReference type="SUPFAM" id="SSF69500">
    <property type="entry name" value="DTD-like"/>
    <property type="match status" value="1"/>
</dbReference>
<dbReference type="GO" id="GO:0051500">
    <property type="term" value="F:D-tyrosyl-tRNA(Tyr) deacylase activity"/>
    <property type="evidence" value="ECO:0007669"/>
    <property type="project" value="TreeGrafter"/>
</dbReference>
<dbReference type="InterPro" id="IPR023509">
    <property type="entry name" value="DTD-like_sf"/>
</dbReference>
<feature type="transmembrane region" description="Helical" evidence="6">
    <location>
        <begin position="12"/>
        <end position="29"/>
    </location>
</feature>
<keyword evidence="6" id="KW-1133">Transmembrane helix</keyword>
<comment type="subcellular location">
    <subcellularLocation>
        <location evidence="5">Cytoplasm</location>
    </subcellularLocation>
</comment>
<dbReference type="EMBL" id="GEDC01020290">
    <property type="protein sequence ID" value="JAS17008.1"/>
    <property type="molecule type" value="Transcribed_RNA"/>
</dbReference>
<accession>A0A1B6CUB0</accession>
<dbReference type="GO" id="GO:0000049">
    <property type="term" value="F:tRNA binding"/>
    <property type="evidence" value="ECO:0007669"/>
    <property type="project" value="UniProtKB-KW"/>
</dbReference>
<reference evidence="7" key="1">
    <citation type="submission" date="2015-12" db="EMBL/GenBank/DDBJ databases">
        <title>De novo transcriptome assembly of four potential Pierce s Disease insect vectors from Arizona vineyards.</title>
        <authorList>
            <person name="Tassone E.E."/>
        </authorList>
    </citation>
    <scope>NUCLEOTIDE SEQUENCE</scope>
</reference>
<dbReference type="InterPro" id="IPR003732">
    <property type="entry name" value="Daa-tRNA_deacyls_DTD"/>
</dbReference>
<dbReference type="NCBIfam" id="TIGR00256">
    <property type="entry name" value="D-aminoacyl-tRNA deacylase"/>
    <property type="match status" value="1"/>
</dbReference>
<dbReference type="PANTHER" id="PTHR10472">
    <property type="entry name" value="D-TYROSYL-TRNA TYR DEACYLASE"/>
    <property type="match status" value="1"/>
</dbReference>
<keyword evidence="5" id="KW-0820">tRNA-binding</keyword>
<dbReference type="PANTHER" id="PTHR10472:SF5">
    <property type="entry name" value="D-AMINOACYL-TRNA DEACYLASE 1"/>
    <property type="match status" value="1"/>
</dbReference>
<feature type="non-terminal residue" evidence="7">
    <location>
        <position position="1"/>
    </location>
</feature>
<keyword evidence="6" id="KW-0812">Transmembrane</keyword>
<evidence type="ECO:0000256" key="3">
    <source>
        <dbReference type="ARBA" id="ARBA00047676"/>
    </source>
</evidence>